<dbReference type="WBParaSite" id="PSAMB.scaffold1050size36677.g10630.t1">
    <property type="protein sequence ID" value="PSAMB.scaffold1050size36677.g10630.t1"/>
    <property type="gene ID" value="PSAMB.scaffold1050size36677.g10630"/>
</dbReference>
<protein>
    <submittedName>
        <fullName evidence="3">Uncharacterized protein</fullName>
    </submittedName>
</protein>
<name>A0A914UKG6_9BILA</name>
<reference evidence="3" key="1">
    <citation type="submission" date="2022-11" db="UniProtKB">
        <authorList>
            <consortium name="WormBaseParasite"/>
        </authorList>
    </citation>
    <scope>IDENTIFICATION</scope>
</reference>
<organism evidence="2 3">
    <name type="scientific">Plectus sambesii</name>
    <dbReference type="NCBI Taxonomy" id="2011161"/>
    <lineage>
        <taxon>Eukaryota</taxon>
        <taxon>Metazoa</taxon>
        <taxon>Ecdysozoa</taxon>
        <taxon>Nematoda</taxon>
        <taxon>Chromadorea</taxon>
        <taxon>Plectida</taxon>
        <taxon>Plectina</taxon>
        <taxon>Plectoidea</taxon>
        <taxon>Plectidae</taxon>
        <taxon>Plectus</taxon>
    </lineage>
</organism>
<keyword evidence="2" id="KW-1185">Reference proteome</keyword>
<evidence type="ECO:0000256" key="1">
    <source>
        <dbReference type="SAM" id="SignalP"/>
    </source>
</evidence>
<evidence type="ECO:0000313" key="2">
    <source>
        <dbReference type="Proteomes" id="UP000887566"/>
    </source>
</evidence>
<dbReference type="Proteomes" id="UP000887566">
    <property type="component" value="Unplaced"/>
</dbReference>
<proteinExistence type="predicted"/>
<feature type="signal peptide" evidence="1">
    <location>
        <begin position="1"/>
        <end position="18"/>
    </location>
</feature>
<feature type="chain" id="PRO_5036697310" evidence="1">
    <location>
        <begin position="19"/>
        <end position="492"/>
    </location>
</feature>
<accession>A0A914UKG6</accession>
<keyword evidence="1" id="KW-0732">Signal</keyword>
<evidence type="ECO:0000313" key="3">
    <source>
        <dbReference type="WBParaSite" id="PSAMB.scaffold1050size36677.g10630.t1"/>
    </source>
</evidence>
<sequence>MKLLLLVLISLAVAFAQAITSSSSLSAVPIDPEAQLPPSEVQIQPDAPLLPELHNSGTSSDVSVQIITPVDPNVAQPNIEQMESGTVHTMELPQEGDDGTMHTMEESLNGDGTVHTMEEPQEGDGTMHTMEEPLNGDGTVHTMEELLDGDNETMHTMEELFNGNGTVNTTDVPLNGNETVHTTEVPLNGNGTVNTTEAPLNGNETVHTTEVPLNGNGTVYTTEAPLNGNGTLNTTEAPLNGNGTLFTTEVPLNGNGTVNTTEAPLNGNGTLNTTEAPLNGNGTVYTTEVPLSGNGTVQPTENSTDDGEKLLQKCFKIILKKADFTKSQEWIRKKAIELCPDVSPSDLSYFVMNYKNGLKGLRTMFNDMSNTDKTSFKNLQQNGVIKDIRQFIAERAMHLPAADEVSAKNLLKVLVGGEMGENAVIRLKIAAHNATLFQQFKNDLEEGNAEDVYAFVNAQLNVPGKFTDKLKIKIPKLIARRLAKNMPPASKK</sequence>
<dbReference type="AlphaFoldDB" id="A0A914UKG6"/>